<accession>A0A1J5PJ21</accession>
<name>A0A1J5PJ21_9ZZZZ</name>
<dbReference type="AlphaFoldDB" id="A0A1J5PJ21"/>
<reference evidence="1" key="1">
    <citation type="submission" date="2016-10" db="EMBL/GenBank/DDBJ databases">
        <title>Sequence of Gallionella enrichment culture.</title>
        <authorList>
            <person name="Poehlein A."/>
            <person name="Muehling M."/>
            <person name="Daniel R."/>
        </authorList>
    </citation>
    <scope>NUCLEOTIDE SEQUENCE</scope>
</reference>
<proteinExistence type="predicted"/>
<organism evidence="1">
    <name type="scientific">mine drainage metagenome</name>
    <dbReference type="NCBI Taxonomy" id="410659"/>
    <lineage>
        <taxon>unclassified sequences</taxon>
        <taxon>metagenomes</taxon>
        <taxon>ecological metagenomes</taxon>
    </lineage>
</organism>
<dbReference type="EMBL" id="MLJW01003661">
    <property type="protein sequence ID" value="OIQ71585.1"/>
    <property type="molecule type" value="Genomic_DNA"/>
</dbReference>
<evidence type="ECO:0000313" key="1">
    <source>
        <dbReference type="EMBL" id="OIQ71585.1"/>
    </source>
</evidence>
<gene>
    <name evidence="1" type="ORF">GALL_467960</name>
</gene>
<protein>
    <submittedName>
        <fullName evidence="1">Uncharacterized protein</fullName>
    </submittedName>
</protein>
<sequence>MLVVHFDTGRYAASVIDHTDRIIRMNRDQDVVAVTRQRLINRVVDHLEDQVVQARAIRGIADVHARALAHCFEAFQNLDRAFAIGF</sequence>
<comment type="caution">
    <text evidence="1">The sequence shown here is derived from an EMBL/GenBank/DDBJ whole genome shotgun (WGS) entry which is preliminary data.</text>
</comment>